<dbReference type="RefSeq" id="WP_049215861.1">
    <property type="nucleotide sequence ID" value="NZ_CBDEIH010000030.1"/>
</dbReference>
<proteinExistence type="inferred from homology"/>
<feature type="transmembrane region" description="Helical" evidence="9">
    <location>
        <begin position="135"/>
        <end position="156"/>
    </location>
</feature>
<feature type="transmembrane region" description="Helical" evidence="9">
    <location>
        <begin position="39"/>
        <end position="62"/>
    </location>
</feature>
<dbReference type="GO" id="GO:0008519">
    <property type="term" value="F:ammonium channel activity"/>
    <property type="evidence" value="ECO:0007669"/>
    <property type="project" value="InterPro"/>
</dbReference>
<dbReference type="InterPro" id="IPR001905">
    <property type="entry name" value="Ammonium_transpt"/>
</dbReference>
<dbReference type="PROSITE" id="PS01219">
    <property type="entry name" value="AMMONIUM_TRANSP"/>
    <property type="match status" value="1"/>
</dbReference>
<dbReference type="Pfam" id="PF00909">
    <property type="entry name" value="Ammonium_transp"/>
    <property type="match status" value="1"/>
</dbReference>
<dbReference type="AlphaFoldDB" id="A0A2I1M481"/>
<evidence type="ECO:0000313" key="12">
    <source>
        <dbReference type="Proteomes" id="UP000242263"/>
    </source>
</evidence>
<evidence type="ECO:0000313" key="11">
    <source>
        <dbReference type="EMBL" id="PKZ14920.1"/>
    </source>
</evidence>
<evidence type="ECO:0000256" key="5">
    <source>
        <dbReference type="ARBA" id="ARBA00022989"/>
    </source>
</evidence>
<dbReference type="NCBIfam" id="TIGR00836">
    <property type="entry name" value="amt"/>
    <property type="match status" value="1"/>
</dbReference>
<protein>
    <recommendedName>
        <fullName evidence="8 9">Ammonium transporter</fullName>
    </recommendedName>
</protein>
<reference evidence="11 12" key="1">
    <citation type="submission" date="2017-12" db="EMBL/GenBank/DDBJ databases">
        <title>Phylogenetic diversity of female urinary microbiome.</title>
        <authorList>
            <person name="Thomas-White K."/>
            <person name="Wolfe A.J."/>
        </authorList>
    </citation>
    <scope>NUCLEOTIDE SEQUENCE [LARGE SCALE GENOMIC DNA]</scope>
    <source>
        <strain evidence="11 12">UMB0064</strain>
    </source>
</reference>
<feature type="transmembrane region" description="Helical" evidence="9">
    <location>
        <begin position="6"/>
        <end position="27"/>
    </location>
</feature>
<dbReference type="PANTHER" id="PTHR43029">
    <property type="entry name" value="AMMONIUM TRANSPORTER MEP2"/>
    <property type="match status" value="1"/>
</dbReference>
<evidence type="ECO:0000256" key="6">
    <source>
        <dbReference type="ARBA" id="ARBA00023136"/>
    </source>
</evidence>
<keyword evidence="5 9" id="KW-1133">Transmembrane helix</keyword>
<keyword evidence="4 9" id="KW-0812">Transmembrane</keyword>
<feature type="transmembrane region" description="Helical" evidence="9">
    <location>
        <begin position="212"/>
        <end position="232"/>
    </location>
</feature>
<dbReference type="Proteomes" id="UP000242263">
    <property type="component" value="Unassembled WGS sequence"/>
</dbReference>
<evidence type="ECO:0000259" key="10">
    <source>
        <dbReference type="Pfam" id="PF00909"/>
    </source>
</evidence>
<dbReference type="PANTHER" id="PTHR43029:SF10">
    <property type="entry name" value="AMMONIUM TRANSPORTER MEP2"/>
    <property type="match status" value="1"/>
</dbReference>
<feature type="transmembrane region" description="Helical" evidence="9">
    <location>
        <begin position="178"/>
        <end position="200"/>
    </location>
</feature>
<dbReference type="GO" id="GO:0005886">
    <property type="term" value="C:plasma membrane"/>
    <property type="evidence" value="ECO:0007669"/>
    <property type="project" value="UniProtKB-SubCell"/>
</dbReference>
<evidence type="ECO:0000256" key="2">
    <source>
        <dbReference type="ARBA" id="ARBA00005887"/>
    </source>
</evidence>
<keyword evidence="7 9" id="KW-0924">Ammonia transport</keyword>
<name>A0A2I1M481_9BIFI</name>
<accession>A0A2I1M481</accession>
<dbReference type="InterPro" id="IPR029020">
    <property type="entry name" value="Ammonium/urea_transptr"/>
</dbReference>
<comment type="similarity">
    <text evidence="2 9">Belongs to the ammonia transporter channel (TC 1.A.11.2) family.</text>
</comment>
<keyword evidence="3 9" id="KW-0813">Transport</keyword>
<evidence type="ECO:0000256" key="7">
    <source>
        <dbReference type="ARBA" id="ARBA00023177"/>
    </source>
</evidence>
<comment type="subcellular location">
    <subcellularLocation>
        <location evidence="9">Cell membrane</location>
        <topology evidence="9">Multi-pass membrane protein</topology>
    </subcellularLocation>
    <subcellularLocation>
        <location evidence="1">Membrane</location>
        <topology evidence="1">Multi-pass membrane protein</topology>
    </subcellularLocation>
</comment>
<dbReference type="Gene3D" id="1.10.3430.10">
    <property type="entry name" value="Ammonium transporter AmtB like domains"/>
    <property type="match status" value="1"/>
</dbReference>
<evidence type="ECO:0000256" key="1">
    <source>
        <dbReference type="ARBA" id="ARBA00004141"/>
    </source>
</evidence>
<sequence>MNSGDTAWMLISSGLVFLMTPAVAFFYGGMVRAKAVLHMMMLSVGAIAVVALAWAACGWSIAYAGKSVGGVFGNPFTGAFFHDVIAVKDGVYTSSADTGTGAYPVTVDAFFQMTFAIITVALISGALAERVKFSTWLVFTLLWVIFDYAPMAHMVWNKGLLSADGAISKFFGVPAHDFAGGTVVHINAAIAALVVAMIVGRRKGFGAAAFKPHNVPFVLLGAFLLWFGWFGFNGGSAFAANGTAAYAIITTTLCAGAATLGWLLVEKIRTKHATPVGAASGMVAGLVGITSSADVVSPLASIIIGLIVGAVCCVAISVKFKLGIDDSLDVVGVHGVGGVLGTVFVGVFSAGSGLVTHGDFRLALVQIIIALIAIIFSAAVTFAIAFALEKTMGWRSSTYAEITGIDVVQHGERSYDFTSTSLSIGRHA</sequence>
<evidence type="ECO:0000256" key="4">
    <source>
        <dbReference type="ARBA" id="ARBA00022692"/>
    </source>
</evidence>
<organism evidence="11 12">
    <name type="scientific">Alloscardovia omnicolens</name>
    <dbReference type="NCBI Taxonomy" id="419015"/>
    <lineage>
        <taxon>Bacteria</taxon>
        <taxon>Bacillati</taxon>
        <taxon>Actinomycetota</taxon>
        <taxon>Actinomycetes</taxon>
        <taxon>Bifidobacteriales</taxon>
        <taxon>Bifidobacteriaceae</taxon>
        <taxon>Alloscardovia</taxon>
    </lineage>
</organism>
<evidence type="ECO:0000256" key="3">
    <source>
        <dbReference type="ARBA" id="ARBA00022448"/>
    </source>
</evidence>
<keyword evidence="6 9" id="KW-0472">Membrane</keyword>
<gene>
    <name evidence="11" type="ORF">CYJ32_05275</name>
</gene>
<feature type="domain" description="Ammonium transporter AmtB-like" evidence="10">
    <location>
        <begin position="7"/>
        <end position="415"/>
    </location>
</feature>
<dbReference type="EMBL" id="PKGU01000003">
    <property type="protein sequence ID" value="PKZ14920.1"/>
    <property type="molecule type" value="Genomic_DNA"/>
</dbReference>
<feature type="transmembrane region" description="Helical" evidence="9">
    <location>
        <begin position="363"/>
        <end position="388"/>
    </location>
</feature>
<evidence type="ECO:0000256" key="9">
    <source>
        <dbReference type="RuleBase" id="RU362002"/>
    </source>
</evidence>
<evidence type="ECO:0000256" key="8">
    <source>
        <dbReference type="ARBA" id="ARBA00050025"/>
    </source>
</evidence>
<feature type="transmembrane region" description="Helical" evidence="9">
    <location>
        <begin position="109"/>
        <end position="128"/>
    </location>
</feature>
<feature type="transmembrane region" description="Helical" evidence="9">
    <location>
        <begin position="244"/>
        <end position="264"/>
    </location>
</feature>
<comment type="caution">
    <text evidence="11">The sequence shown here is derived from an EMBL/GenBank/DDBJ whole genome shotgun (WGS) entry which is preliminary data.</text>
</comment>
<dbReference type="InterPro" id="IPR024041">
    <property type="entry name" value="NH4_transpt_AmtB-like_dom"/>
</dbReference>
<feature type="transmembrane region" description="Helical" evidence="9">
    <location>
        <begin position="299"/>
        <end position="318"/>
    </location>
</feature>
<dbReference type="InterPro" id="IPR018047">
    <property type="entry name" value="Ammonium_transpt_CS"/>
</dbReference>
<dbReference type="SUPFAM" id="SSF111352">
    <property type="entry name" value="Ammonium transporter"/>
    <property type="match status" value="1"/>
</dbReference>
<feature type="transmembrane region" description="Helical" evidence="9">
    <location>
        <begin position="276"/>
        <end position="293"/>
    </location>
</feature>
<feature type="transmembrane region" description="Helical" evidence="9">
    <location>
        <begin position="330"/>
        <end position="351"/>
    </location>
</feature>